<proteinExistence type="predicted"/>
<reference evidence="1 2" key="1">
    <citation type="journal article" date="2021" name="Elife">
        <title>Chloroplast acquisition without the gene transfer in kleptoplastic sea slugs, Plakobranchus ocellatus.</title>
        <authorList>
            <person name="Maeda T."/>
            <person name="Takahashi S."/>
            <person name="Yoshida T."/>
            <person name="Shimamura S."/>
            <person name="Takaki Y."/>
            <person name="Nagai Y."/>
            <person name="Toyoda A."/>
            <person name="Suzuki Y."/>
            <person name="Arimoto A."/>
            <person name="Ishii H."/>
            <person name="Satoh N."/>
            <person name="Nishiyama T."/>
            <person name="Hasebe M."/>
            <person name="Maruyama T."/>
            <person name="Minagawa J."/>
            <person name="Obokata J."/>
            <person name="Shigenobu S."/>
        </authorList>
    </citation>
    <scope>NUCLEOTIDE SEQUENCE [LARGE SCALE GENOMIC DNA]</scope>
</reference>
<accession>A0AAV4DQM9</accession>
<evidence type="ECO:0000313" key="2">
    <source>
        <dbReference type="Proteomes" id="UP000735302"/>
    </source>
</evidence>
<keyword evidence="2" id="KW-1185">Reference proteome</keyword>
<name>A0AAV4DQM9_9GAST</name>
<sequence>MSVSSVNPYLFRALVSDDLSSLAAFAKSLICSVVNPADAKCSLQPHSVLHYLVEKSQSLIPISPFLSDLSENVSSWAILEATLTVVAHIKDRCVAVTMFYSITNQSDTLCNIADLVARTAMVRRITQGHMMVSSLPLHNRVTILPSGCITQKLTPTFLLDESCCKLDMPLHRRI</sequence>
<dbReference type="Proteomes" id="UP000735302">
    <property type="component" value="Unassembled WGS sequence"/>
</dbReference>
<gene>
    <name evidence="1" type="ORF">PoB_007312700</name>
</gene>
<dbReference type="AlphaFoldDB" id="A0AAV4DQM9"/>
<organism evidence="1 2">
    <name type="scientific">Plakobranchus ocellatus</name>
    <dbReference type="NCBI Taxonomy" id="259542"/>
    <lineage>
        <taxon>Eukaryota</taxon>
        <taxon>Metazoa</taxon>
        <taxon>Spiralia</taxon>
        <taxon>Lophotrochozoa</taxon>
        <taxon>Mollusca</taxon>
        <taxon>Gastropoda</taxon>
        <taxon>Heterobranchia</taxon>
        <taxon>Euthyneura</taxon>
        <taxon>Panpulmonata</taxon>
        <taxon>Sacoglossa</taxon>
        <taxon>Placobranchoidea</taxon>
        <taxon>Plakobranchidae</taxon>
        <taxon>Plakobranchus</taxon>
    </lineage>
</organism>
<evidence type="ECO:0000313" key="1">
    <source>
        <dbReference type="EMBL" id="GFO46622.1"/>
    </source>
</evidence>
<comment type="caution">
    <text evidence="1">The sequence shown here is derived from an EMBL/GenBank/DDBJ whole genome shotgun (WGS) entry which is preliminary data.</text>
</comment>
<protein>
    <submittedName>
        <fullName evidence="1">Uncharacterized protein</fullName>
    </submittedName>
</protein>
<dbReference type="EMBL" id="BLXT01008200">
    <property type="protein sequence ID" value="GFO46622.1"/>
    <property type="molecule type" value="Genomic_DNA"/>
</dbReference>